<evidence type="ECO:0000259" key="2">
    <source>
        <dbReference type="Pfam" id="PF12770"/>
    </source>
</evidence>
<evidence type="ECO:0000313" key="4">
    <source>
        <dbReference type="Proteomes" id="UP000054516"/>
    </source>
</evidence>
<keyword evidence="1" id="KW-0812">Transmembrane</keyword>
<protein>
    <submittedName>
        <fullName evidence="3">Putative TPR repeat-containing protein</fullName>
    </submittedName>
</protein>
<gene>
    <name evidence="3" type="ORF">SAMD00023353_3300020</name>
</gene>
<reference evidence="3" key="1">
    <citation type="submission" date="2016-03" db="EMBL/GenBank/DDBJ databases">
        <title>Draft genome sequence of Rosellinia necatrix.</title>
        <authorList>
            <person name="Kanematsu S."/>
        </authorList>
    </citation>
    <scope>NUCLEOTIDE SEQUENCE [LARGE SCALE GENOMIC DNA]</scope>
    <source>
        <strain evidence="3">W97</strain>
    </source>
</reference>
<name>A0A1W2TKA5_ROSNE</name>
<dbReference type="Pfam" id="PF12770">
    <property type="entry name" value="CHAT"/>
    <property type="match status" value="1"/>
</dbReference>
<dbReference type="AlphaFoldDB" id="A0A1W2TKA5"/>
<dbReference type="STRING" id="77044.A0A1W2TKA5"/>
<dbReference type="OrthoDB" id="5301473at2759"/>
<keyword evidence="4" id="KW-1185">Reference proteome</keyword>
<accession>A0A1W2TKA5</accession>
<keyword evidence="1" id="KW-0472">Membrane</keyword>
<keyword evidence="1" id="KW-1133">Transmembrane helix</keyword>
<evidence type="ECO:0000313" key="3">
    <source>
        <dbReference type="EMBL" id="GAP88696.1"/>
    </source>
</evidence>
<feature type="domain" description="CHAT" evidence="2">
    <location>
        <begin position="244"/>
        <end position="422"/>
    </location>
</feature>
<proteinExistence type="predicted"/>
<feature type="transmembrane region" description="Helical" evidence="1">
    <location>
        <begin position="484"/>
        <end position="504"/>
    </location>
</feature>
<sequence>MSMHLEQFRLDSMAPTHPIQPPTATVDKISITRVSYDSNVDVACPNISGSRRRWTVSVTVNDKVLSNKTTLVDPLPITEYGDCINPGTESVKVQTWCKNYFDSLVSQLGLERGHEVYHGLPRRQISIHERPAEAKGDGTNATHESSIFSLYWEILESVHLWQPCALAEIRLCRVWEFRTTQSGLVAQRPSLLPTDKEEFRILLVISRSFRQDMERRYRDYRPSLILGPLLKIAQRRNQLRCLPRVQVDVVRPGTLQHLERKLEERNTHPYDIVHLDMHGKIERKCVPPVVHHMTYLRFAKRYNSKLVPFRTRDPMKELMENCTSLRDVEAVDVARLFQKYNVSSVALSSCYSSYAQGKMLANMGHVFLSHGVSHVSAMSFKVRAITAGTYYDAFYKALLIKGQTFLGAAAAGRRALRGEPSDSALSDALVPTNYHVLTRVSTSDFRPRSHLQMTAVWLILAHWLPCVAVTFTGLWVMRSKLPKVPLAALVWYVWAAGLVMYVLIHRVRQLTCPLWIWNPREQQRGHGGYVEIEHLVLEDCLAAEANRGALYLWCDKQEAGLGEVVERLARVWVRTGFFDAIDMISARIFSSPLSTLRWWLWLWTTRYRSEGMLPSSLDQRQLVVITDFDGLYESLLRSSHTRGSPPPKLKDALECMSRFIAGYMRGEFDSRDSKDVVDKTDDNNDISEKTHEGPYIIITGSFNAERWRKMSWEGDTMQNIGRAVPHKHNVKPSACAY</sequence>
<feature type="transmembrane region" description="Helical" evidence="1">
    <location>
        <begin position="455"/>
        <end position="477"/>
    </location>
</feature>
<dbReference type="EMBL" id="DF977478">
    <property type="protein sequence ID" value="GAP88696.1"/>
    <property type="molecule type" value="Genomic_DNA"/>
</dbReference>
<dbReference type="Proteomes" id="UP000054516">
    <property type="component" value="Unassembled WGS sequence"/>
</dbReference>
<organism evidence="3">
    <name type="scientific">Rosellinia necatrix</name>
    <name type="common">White root-rot fungus</name>
    <dbReference type="NCBI Taxonomy" id="77044"/>
    <lineage>
        <taxon>Eukaryota</taxon>
        <taxon>Fungi</taxon>
        <taxon>Dikarya</taxon>
        <taxon>Ascomycota</taxon>
        <taxon>Pezizomycotina</taxon>
        <taxon>Sordariomycetes</taxon>
        <taxon>Xylariomycetidae</taxon>
        <taxon>Xylariales</taxon>
        <taxon>Xylariaceae</taxon>
        <taxon>Rosellinia</taxon>
    </lineage>
</organism>
<dbReference type="InterPro" id="IPR024983">
    <property type="entry name" value="CHAT_dom"/>
</dbReference>
<evidence type="ECO:0000256" key="1">
    <source>
        <dbReference type="SAM" id="Phobius"/>
    </source>
</evidence>